<dbReference type="RefSeq" id="WP_172160790.1">
    <property type="nucleotide sequence ID" value="NZ_CP053564.1"/>
</dbReference>
<name>A0A6M6JLF8_9PSEU</name>
<keyword evidence="3" id="KW-1185">Reference proteome</keyword>
<organism evidence="2 3">
    <name type="scientific">Pseudonocardia broussonetiae</name>
    <dbReference type="NCBI Taxonomy" id="2736640"/>
    <lineage>
        <taxon>Bacteria</taxon>
        <taxon>Bacillati</taxon>
        <taxon>Actinomycetota</taxon>
        <taxon>Actinomycetes</taxon>
        <taxon>Pseudonocardiales</taxon>
        <taxon>Pseudonocardiaceae</taxon>
        <taxon>Pseudonocardia</taxon>
    </lineage>
</organism>
<gene>
    <name evidence="2" type="ORF">HOP40_19855</name>
</gene>
<dbReference type="AlphaFoldDB" id="A0A6M6JLF8"/>
<feature type="compositionally biased region" description="Low complexity" evidence="1">
    <location>
        <begin position="284"/>
        <end position="296"/>
    </location>
</feature>
<evidence type="ECO:0000313" key="3">
    <source>
        <dbReference type="Proteomes" id="UP000505377"/>
    </source>
</evidence>
<protein>
    <submittedName>
        <fullName evidence="2">Uncharacterized protein</fullName>
    </submittedName>
</protein>
<reference evidence="2 3" key="1">
    <citation type="submission" date="2020-05" db="EMBL/GenBank/DDBJ databases">
        <authorList>
            <person name="Mo P."/>
        </authorList>
    </citation>
    <scope>NUCLEOTIDE SEQUENCE [LARGE SCALE GENOMIC DNA]</scope>
    <source>
        <strain evidence="2 3">Gen01</strain>
    </source>
</reference>
<dbReference type="Proteomes" id="UP000505377">
    <property type="component" value="Chromosome"/>
</dbReference>
<dbReference type="EMBL" id="CP053564">
    <property type="protein sequence ID" value="QJY47787.1"/>
    <property type="molecule type" value="Genomic_DNA"/>
</dbReference>
<proteinExistence type="predicted"/>
<dbReference type="KEGG" id="pbro:HOP40_19855"/>
<sequence>MSTDYPLLAVPGYELYQLAHIATFIADGLVRHRRAAVARDRPGRRRAARDVHAGRAALANATGDPSAAGGPLPRPLDTDTYRAARGLLAGQMERQALVVSLSSLGRDSWAVVGFVPGLGPVGAELANHDLAGALREHVLTRPARELVGWSVTDRPLRLGQDRWGTADEAAAAADLDPRRAQHQAVGRHLRGVSSEVDGVIAEKFAGDDLDAASAAPARTPQRAASSQTSSEATARQPFRAASRALAVEADDDALERLNQQSEASSARAARGDVPGRAPRLPQVGARPAPGRGPIRP</sequence>
<feature type="compositionally biased region" description="Low complexity" evidence="1">
    <location>
        <begin position="221"/>
        <end position="236"/>
    </location>
</feature>
<evidence type="ECO:0000256" key="1">
    <source>
        <dbReference type="SAM" id="MobiDB-lite"/>
    </source>
</evidence>
<feature type="region of interest" description="Disordered" evidence="1">
    <location>
        <begin position="212"/>
        <end position="296"/>
    </location>
</feature>
<evidence type="ECO:0000313" key="2">
    <source>
        <dbReference type="EMBL" id="QJY47787.1"/>
    </source>
</evidence>
<accession>A0A6M6JLF8</accession>